<sequence length="159" mass="17361">MLHPNILINSIAVIYFVLTTLVLIECGSNGNKKPSVALKPNSEPNATSGGIVVGTPLVCSMETAAGVASVKEQFKPTKKVPPEVVETQGNVPKKDINVLVPRIIKLDVKEELLAEGKLVLKQKNLYPTMSDVLSDWDSEKESIPKTFLTLKKLKLKRIT</sequence>
<evidence type="ECO:0000313" key="2">
    <source>
        <dbReference type="WBParaSite" id="RSKR_0000939800.1"/>
    </source>
</evidence>
<reference evidence="2" key="1">
    <citation type="submission" date="2016-11" db="UniProtKB">
        <authorList>
            <consortium name="WormBaseParasite"/>
        </authorList>
    </citation>
    <scope>IDENTIFICATION</scope>
    <source>
        <strain evidence="2">KR3021</strain>
    </source>
</reference>
<organism evidence="1 2">
    <name type="scientific">Rhabditophanes sp. KR3021</name>
    <dbReference type="NCBI Taxonomy" id="114890"/>
    <lineage>
        <taxon>Eukaryota</taxon>
        <taxon>Metazoa</taxon>
        <taxon>Ecdysozoa</taxon>
        <taxon>Nematoda</taxon>
        <taxon>Chromadorea</taxon>
        <taxon>Rhabditida</taxon>
        <taxon>Tylenchina</taxon>
        <taxon>Panagrolaimomorpha</taxon>
        <taxon>Strongyloidoidea</taxon>
        <taxon>Alloionematidae</taxon>
        <taxon>Rhabditophanes</taxon>
    </lineage>
</organism>
<name>A0AC35U941_9BILA</name>
<evidence type="ECO:0000313" key="1">
    <source>
        <dbReference type="Proteomes" id="UP000095286"/>
    </source>
</evidence>
<protein>
    <submittedName>
        <fullName evidence="2">Uncharacterized protein</fullName>
    </submittedName>
</protein>
<dbReference type="Proteomes" id="UP000095286">
    <property type="component" value="Unplaced"/>
</dbReference>
<proteinExistence type="predicted"/>
<dbReference type="WBParaSite" id="RSKR_0000939800.1">
    <property type="protein sequence ID" value="RSKR_0000939800.1"/>
    <property type="gene ID" value="RSKR_0000939800"/>
</dbReference>
<accession>A0AC35U941</accession>